<evidence type="ECO:0000313" key="3">
    <source>
        <dbReference type="RefSeq" id="XP_070144906.1"/>
    </source>
</evidence>
<gene>
    <name evidence="3" type="primary">LOC138929361</name>
</gene>
<feature type="compositionally biased region" description="Polar residues" evidence="1">
    <location>
        <begin position="14"/>
        <end position="24"/>
    </location>
</feature>
<feature type="region of interest" description="Disordered" evidence="1">
    <location>
        <begin position="45"/>
        <end position="70"/>
    </location>
</feature>
<feature type="compositionally biased region" description="Low complexity" evidence="1">
    <location>
        <begin position="205"/>
        <end position="214"/>
    </location>
</feature>
<name>A0ABM4GQC6_DROKI</name>
<reference evidence="3" key="1">
    <citation type="submission" date="2025-08" db="UniProtKB">
        <authorList>
            <consortium name="RefSeq"/>
        </authorList>
    </citation>
    <scope>IDENTIFICATION</scope>
    <source>
        <strain evidence="3">14028-0561.14</strain>
        <tissue evidence="3">Whole fly</tissue>
    </source>
</reference>
<feature type="region of interest" description="Disordered" evidence="1">
    <location>
        <begin position="185"/>
        <end position="219"/>
    </location>
</feature>
<feature type="region of interest" description="Disordered" evidence="1">
    <location>
        <begin position="96"/>
        <end position="120"/>
    </location>
</feature>
<accession>A0ABM4GQC6</accession>
<feature type="region of interest" description="Disordered" evidence="1">
    <location>
        <begin position="300"/>
        <end position="322"/>
    </location>
</feature>
<dbReference type="RefSeq" id="XP_070144906.1">
    <property type="nucleotide sequence ID" value="XM_070288805.1"/>
</dbReference>
<feature type="compositionally biased region" description="Basic residues" evidence="1">
    <location>
        <begin position="303"/>
        <end position="318"/>
    </location>
</feature>
<proteinExistence type="predicted"/>
<feature type="region of interest" description="Disordered" evidence="1">
    <location>
        <begin position="1"/>
        <end position="24"/>
    </location>
</feature>
<keyword evidence="2" id="KW-1185">Reference proteome</keyword>
<organism evidence="2 3">
    <name type="scientific">Drosophila kikkawai</name>
    <name type="common">Fruit fly</name>
    <dbReference type="NCBI Taxonomy" id="30033"/>
    <lineage>
        <taxon>Eukaryota</taxon>
        <taxon>Metazoa</taxon>
        <taxon>Ecdysozoa</taxon>
        <taxon>Arthropoda</taxon>
        <taxon>Hexapoda</taxon>
        <taxon>Insecta</taxon>
        <taxon>Pterygota</taxon>
        <taxon>Neoptera</taxon>
        <taxon>Endopterygota</taxon>
        <taxon>Diptera</taxon>
        <taxon>Brachycera</taxon>
        <taxon>Muscomorpha</taxon>
        <taxon>Ephydroidea</taxon>
        <taxon>Drosophilidae</taxon>
        <taxon>Drosophila</taxon>
        <taxon>Sophophora</taxon>
    </lineage>
</organism>
<evidence type="ECO:0000313" key="2">
    <source>
        <dbReference type="Proteomes" id="UP001652661"/>
    </source>
</evidence>
<feature type="compositionally biased region" description="Pro residues" evidence="1">
    <location>
        <begin position="194"/>
        <end position="204"/>
    </location>
</feature>
<feature type="compositionally biased region" description="Basic residues" evidence="1">
    <location>
        <begin position="1"/>
        <end position="10"/>
    </location>
</feature>
<dbReference type="Proteomes" id="UP001652661">
    <property type="component" value="Unplaced"/>
</dbReference>
<dbReference type="GeneID" id="138929361"/>
<sequence length="391" mass="42285">MERKPKKLIIKMRSAQNNPKKTPTVSTLLKHRVKRVQGLKKILKPMRTTAMEKRDPRGSGTEANSDVDVENDEIGQAISSHLAYGSMKLPSECRPEKANIQPQTTAHADQAEIEASPSDNNRELQLQQAELLKKVLQSAAPLTPTITGIPENTTIAASPLLPQTAIQGPPHPKDLITRCQHAPENQTQAQEMPPETPSGMPPALAPNLLELPPEQGTNDDDSVIFVSSTKPETNKLNTDTQSILMELGVSATICQKIADTINGNPNPGKENTLTKDAAIPTAPDANHVDNEPLICGTATTNTRAKRQRQKGSRSKQRRTTIAAPSSVALGQPSTCNCRRTRIALINSAEKLASMLEVVAAKLDGMAADMNITNMVTNPNLIRSPVTSDEEE</sequence>
<protein>
    <submittedName>
        <fullName evidence="3">Uncharacterized protein isoform X2</fullName>
    </submittedName>
</protein>
<evidence type="ECO:0000256" key="1">
    <source>
        <dbReference type="SAM" id="MobiDB-lite"/>
    </source>
</evidence>